<keyword evidence="2" id="KW-0813">Transport</keyword>
<feature type="transmembrane region" description="Helical" evidence="6">
    <location>
        <begin position="359"/>
        <end position="378"/>
    </location>
</feature>
<dbReference type="Pfam" id="PF13520">
    <property type="entry name" value="AA_permease_2"/>
    <property type="match status" value="1"/>
</dbReference>
<dbReference type="PANTHER" id="PTHR43243:SF4">
    <property type="entry name" value="CATIONIC AMINO ACID TRANSPORTER 4"/>
    <property type="match status" value="1"/>
</dbReference>
<dbReference type="Proteomes" id="UP000286100">
    <property type="component" value="Unassembled WGS sequence"/>
</dbReference>
<evidence type="ECO:0000313" key="8">
    <source>
        <dbReference type="Proteomes" id="UP000286100"/>
    </source>
</evidence>
<evidence type="ECO:0000256" key="4">
    <source>
        <dbReference type="ARBA" id="ARBA00022989"/>
    </source>
</evidence>
<evidence type="ECO:0000256" key="5">
    <source>
        <dbReference type="ARBA" id="ARBA00023136"/>
    </source>
</evidence>
<protein>
    <submittedName>
        <fullName evidence="7">Amino acid permease</fullName>
    </submittedName>
</protein>
<gene>
    <name evidence="7" type="ORF">D3876_07845</name>
</gene>
<organism evidence="7 8">
    <name type="scientific">Sphingomonas cavernae</name>
    <dbReference type="NCBI Taxonomy" id="2320861"/>
    <lineage>
        <taxon>Bacteria</taxon>
        <taxon>Pseudomonadati</taxon>
        <taxon>Pseudomonadota</taxon>
        <taxon>Alphaproteobacteria</taxon>
        <taxon>Sphingomonadales</taxon>
        <taxon>Sphingomonadaceae</taxon>
        <taxon>Sphingomonas</taxon>
    </lineage>
</organism>
<dbReference type="RefSeq" id="WP_119761191.1">
    <property type="nucleotide sequence ID" value="NZ_QYUM01000003.1"/>
</dbReference>
<dbReference type="GO" id="GO:0016020">
    <property type="term" value="C:membrane"/>
    <property type="evidence" value="ECO:0007669"/>
    <property type="project" value="UniProtKB-SubCell"/>
</dbReference>
<feature type="transmembrane region" description="Helical" evidence="6">
    <location>
        <begin position="415"/>
        <end position="435"/>
    </location>
</feature>
<keyword evidence="8" id="KW-1185">Reference proteome</keyword>
<evidence type="ECO:0000256" key="2">
    <source>
        <dbReference type="ARBA" id="ARBA00022448"/>
    </source>
</evidence>
<evidence type="ECO:0000256" key="1">
    <source>
        <dbReference type="ARBA" id="ARBA00004141"/>
    </source>
</evidence>
<keyword evidence="5 6" id="KW-0472">Membrane</keyword>
<dbReference type="OrthoDB" id="9804700at2"/>
<reference evidence="7 8" key="1">
    <citation type="submission" date="2018-09" db="EMBL/GenBank/DDBJ databases">
        <authorList>
            <person name="Zhu H."/>
        </authorList>
    </citation>
    <scope>NUCLEOTIDE SEQUENCE [LARGE SCALE GENOMIC DNA]</scope>
    <source>
        <strain evidence="7 8">K2R01-6</strain>
    </source>
</reference>
<feature type="transmembrane region" description="Helical" evidence="6">
    <location>
        <begin position="260"/>
        <end position="286"/>
    </location>
</feature>
<feature type="transmembrane region" description="Helical" evidence="6">
    <location>
        <begin position="227"/>
        <end position="248"/>
    </location>
</feature>
<keyword evidence="3 6" id="KW-0812">Transmembrane</keyword>
<feature type="transmembrane region" description="Helical" evidence="6">
    <location>
        <begin position="441"/>
        <end position="459"/>
    </location>
</feature>
<dbReference type="Gene3D" id="1.20.1740.10">
    <property type="entry name" value="Amino acid/polyamine transporter I"/>
    <property type="match status" value="1"/>
</dbReference>
<comment type="subcellular location">
    <subcellularLocation>
        <location evidence="1">Membrane</location>
        <topology evidence="1">Multi-pass membrane protein</topology>
    </subcellularLocation>
</comment>
<sequence length="468" mass="49175">MNKLLRRKAILTGEDQPQEHRLTPTLSWPHLVALGVGAIVGTGILTLIGVGADRAGPAVLVSFAIAGVICACAALAYAEMSTMMPASGSAYTYSYGVLGEVFAWVVGWSLILEYSLVVSTVAVGWSGYAAPLLEAWLGFPMALAQGPELGGIINLPAIFIIAVVAGLLMLGTKESATLNAALVIIKIVTLALFVAVALPHFNAANLEPFMPFGFAKSTSPDGVERGVMAAAAIIFFAFYGFDAISTAAEETKKPERDLPIGIVGSMLICTLIYMVVAAAAVGALPFTRFADSPEPLALILREIQQGGVATVVAAAAVIALPTVLLAFLYGQSRIFLVMARDGFLPAALARVSPKRGTPVRITLITALFVSLIAGFVPLDEIAALANSGTLIAFIAVSVCMLVLRRRAPDAHRPFRTPAATFVGGVAILGCIYLFLSLPVQTQIWFFVWNGFGLVVYLLYGMKRSLAGG</sequence>
<feature type="transmembrane region" description="Helical" evidence="6">
    <location>
        <begin position="384"/>
        <end position="403"/>
    </location>
</feature>
<feature type="transmembrane region" description="Helical" evidence="6">
    <location>
        <begin position="58"/>
        <end position="78"/>
    </location>
</feature>
<dbReference type="AlphaFoldDB" id="A0A418WJQ5"/>
<accession>A0A418WJQ5</accession>
<feature type="transmembrane region" description="Helical" evidence="6">
    <location>
        <begin position="31"/>
        <end position="52"/>
    </location>
</feature>
<proteinExistence type="predicted"/>
<evidence type="ECO:0000256" key="3">
    <source>
        <dbReference type="ARBA" id="ARBA00022692"/>
    </source>
</evidence>
<evidence type="ECO:0000256" key="6">
    <source>
        <dbReference type="SAM" id="Phobius"/>
    </source>
</evidence>
<dbReference type="InterPro" id="IPR002293">
    <property type="entry name" value="AA/rel_permease1"/>
</dbReference>
<evidence type="ECO:0000313" key="7">
    <source>
        <dbReference type="EMBL" id="RJF90192.1"/>
    </source>
</evidence>
<feature type="transmembrane region" description="Helical" evidence="6">
    <location>
        <begin position="149"/>
        <end position="170"/>
    </location>
</feature>
<dbReference type="PANTHER" id="PTHR43243">
    <property type="entry name" value="INNER MEMBRANE TRANSPORTER YGJI-RELATED"/>
    <property type="match status" value="1"/>
</dbReference>
<dbReference type="GO" id="GO:0015171">
    <property type="term" value="F:amino acid transmembrane transporter activity"/>
    <property type="evidence" value="ECO:0007669"/>
    <property type="project" value="TreeGrafter"/>
</dbReference>
<dbReference type="PIRSF" id="PIRSF006060">
    <property type="entry name" value="AA_transporter"/>
    <property type="match status" value="1"/>
</dbReference>
<keyword evidence="4 6" id="KW-1133">Transmembrane helix</keyword>
<dbReference type="EMBL" id="QYUM01000003">
    <property type="protein sequence ID" value="RJF90192.1"/>
    <property type="molecule type" value="Genomic_DNA"/>
</dbReference>
<name>A0A418WJQ5_9SPHN</name>
<comment type="caution">
    <text evidence="7">The sequence shown here is derived from an EMBL/GenBank/DDBJ whole genome shotgun (WGS) entry which is preliminary data.</text>
</comment>
<feature type="transmembrane region" description="Helical" evidence="6">
    <location>
        <begin position="182"/>
        <end position="201"/>
    </location>
</feature>
<feature type="transmembrane region" description="Helical" evidence="6">
    <location>
        <begin position="90"/>
        <end position="111"/>
    </location>
</feature>
<feature type="transmembrane region" description="Helical" evidence="6">
    <location>
        <begin position="306"/>
        <end position="330"/>
    </location>
</feature>